<keyword evidence="7" id="KW-1185">Reference proteome</keyword>
<dbReference type="InterPro" id="IPR003439">
    <property type="entry name" value="ABC_transporter-like_ATP-bd"/>
</dbReference>
<dbReference type="EC" id="7.6.2.9" evidence="4"/>
<dbReference type="GO" id="GO:0015418">
    <property type="term" value="F:ABC-type quaternary ammonium compound transporting activity"/>
    <property type="evidence" value="ECO:0007669"/>
    <property type="project" value="UniProtKB-EC"/>
</dbReference>
<evidence type="ECO:0000256" key="3">
    <source>
        <dbReference type="ARBA" id="ARBA00022840"/>
    </source>
</evidence>
<dbReference type="PROSITE" id="PS00211">
    <property type="entry name" value="ABC_TRANSPORTER_1"/>
    <property type="match status" value="1"/>
</dbReference>
<evidence type="ECO:0000256" key="1">
    <source>
        <dbReference type="ARBA" id="ARBA00022448"/>
    </source>
</evidence>
<dbReference type="PANTHER" id="PTHR42781">
    <property type="entry name" value="SPERMIDINE/PUTRESCINE IMPORT ATP-BINDING PROTEIN POTA"/>
    <property type="match status" value="1"/>
</dbReference>
<comment type="caution">
    <text evidence="6">The sequence shown here is derived from an EMBL/GenBank/DDBJ whole genome shotgun (WGS) entry which is preliminary data.</text>
</comment>
<accession>A0A6N9YL13</accession>
<evidence type="ECO:0000256" key="4">
    <source>
        <dbReference type="ARBA" id="ARBA00066388"/>
    </source>
</evidence>
<evidence type="ECO:0000259" key="5">
    <source>
        <dbReference type="PROSITE" id="PS50893"/>
    </source>
</evidence>
<dbReference type="InterPro" id="IPR017871">
    <property type="entry name" value="ABC_transporter-like_CS"/>
</dbReference>
<dbReference type="Pfam" id="PF00005">
    <property type="entry name" value="ABC_tran"/>
    <property type="match status" value="1"/>
</dbReference>
<dbReference type="InterPro" id="IPR003593">
    <property type="entry name" value="AAA+_ATPase"/>
</dbReference>
<dbReference type="InterPro" id="IPR008995">
    <property type="entry name" value="Mo/tungstate-bd_C_term_dom"/>
</dbReference>
<gene>
    <name evidence="6" type="ORF">G1H11_09810</name>
</gene>
<dbReference type="Gene3D" id="2.40.50.100">
    <property type="match status" value="1"/>
</dbReference>
<keyword evidence="2" id="KW-0547">Nucleotide-binding</keyword>
<dbReference type="GO" id="GO:0016887">
    <property type="term" value="F:ATP hydrolysis activity"/>
    <property type="evidence" value="ECO:0007669"/>
    <property type="project" value="InterPro"/>
</dbReference>
<name>A0A6N9YL13_9ACTN</name>
<organism evidence="6 7">
    <name type="scientific">Phytoactinopolyspora alkaliphila</name>
    <dbReference type="NCBI Taxonomy" id="1783498"/>
    <lineage>
        <taxon>Bacteria</taxon>
        <taxon>Bacillati</taxon>
        <taxon>Actinomycetota</taxon>
        <taxon>Actinomycetes</taxon>
        <taxon>Jiangellales</taxon>
        <taxon>Jiangellaceae</taxon>
        <taxon>Phytoactinopolyspora</taxon>
    </lineage>
</organism>
<dbReference type="InterPro" id="IPR050093">
    <property type="entry name" value="ABC_SmlMolc_Importer"/>
</dbReference>
<proteinExistence type="predicted"/>
<dbReference type="Pfam" id="PF08402">
    <property type="entry name" value="TOBE_2"/>
    <property type="match status" value="1"/>
</dbReference>
<dbReference type="FunFam" id="3.40.50.300:FF:000425">
    <property type="entry name" value="Probable ABC transporter, ATP-binding subunit"/>
    <property type="match status" value="1"/>
</dbReference>
<dbReference type="Gene3D" id="3.40.50.300">
    <property type="entry name" value="P-loop containing nucleotide triphosphate hydrolases"/>
    <property type="match status" value="1"/>
</dbReference>
<dbReference type="InterPro" id="IPR013611">
    <property type="entry name" value="Transp-assoc_OB_typ2"/>
</dbReference>
<dbReference type="AlphaFoldDB" id="A0A6N9YL13"/>
<dbReference type="GO" id="GO:0005524">
    <property type="term" value="F:ATP binding"/>
    <property type="evidence" value="ECO:0007669"/>
    <property type="project" value="UniProtKB-KW"/>
</dbReference>
<keyword evidence="3 6" id="KW-0067">ATP-binding</keyword>
<dbReference type="InterPro" id="IPR027417">
    <property type="entry name" value="P-loop_NTPase"/>
</dbReference>
<reference evidence="6 7" key="1">
    <citation type="submission" date="2020-02" db="EMBL/GenBank/DDBJ databases">
        <authorList>
            <person name="Li X.-J."/>
            <person name="Feng X.-M."/>
        </authorList>
    </citation>
    <scope>NUCLEOTIDE SEQUENCE [LARGE SCALE GENOMIC DNA]</scope>
    <source>
        <strain evidence="6 7">CGMCC 4.7225</strain>
    </source>
</reference>
<evidence type="ECO:0000313" key="6">
    <source>
        <dbReference type="EMBL" id="NED95607.1"/>
    </source>
</evidence>
<dbReference type="PROSITE" id="PS50893">
    <property type="entry name" value="ABC_TRANSPORTER_2"/>
    <property type="match status" value="1"/>
</dbReference>
<dbReference type="SUPFAM" id="SSF50331">
    <property type="entry name" value="MOP-like"/>
    <property type="match status" value="1"/>
</dbReference>
<evidence type="ECO:0000313" key="7">
    <source>
        <dbReference type="Proteomes" id="UP000469185"/>
    </source>
</evidence>
<dbReference type="SMART" id="SM00382">
    <property type="entry name" value="AAA"/>
    <property type="match status" value="1"/>
</dbReference>
<dbReference type="Proteomes" id="UP000469185">
    <property type="component" value="Unassembled WGS sequence"/>
</dbReference>
<dbReference type="SUPFAM" id="SSF52540">
    <property type="entry name" value="P-loop containing nucleoside triphosphate hydrolases"/>
    <property type="match status" value="1"/>
</dbReference>
<dbReference type="PANTHER" id="PTHR42781:SF4">
    <property type="entry name" value="SPERMIDINE_PUTRESCINE IMPORT ATP-BINDING PROTEIN POTA"/>
    <property type="match status" value="1"/>
</dbReference>
<dbReference type="EMBL" id="JAAGOB010000004">
    <property type="protein sequence ID" value="NED95607.1"/>
    <property type="molecule type" value="Genomic_DNA"/>
</dbReference>
<evidence type="ECO:0000256" key="2">
    <source>
        <dbReference type="ARBA" id="ARBA00022741"/>
    </source>
</evidence>
<protein>
    <recommendedName>
        <fullName evidence="4">ABC-type quaternary amine transporter</fullName>
        <ecNumber evidence="4">7.6.2.9</ecNumber>
    </recommendedName>
</protein>
<feature type="domain" description="ABC transporter" evidence="5">
    <location>
        <begin position="1"/>
        <end position="203"/>
    </location>
</feature>
<sequence length="337" mass="36853">MTLLGPSGSGKTTTLNMIAGFLAPDSGRIMFDGRDVSSLPANRRNIGMVFQNYALFPTMSVRDNVGYPLRQRRVKASQRRSQVDAALEMVELGHLWDRRPAELSGGQQQRVALARAIVHRPPLLLMDEPLGALDRRLRDSLQSEIAAIHRHVGSTVIYVTHDQDEALCLSDRIAVFRDGRIEQLSSPSDMYEQPETSFVASFLGDSNILVGTFTRDGNLRLPDGTEVRCGPADAGRGDAAVAGPATVVVRPERMRLTELEATPRSGTNCLVGVVIEERYLGATRMVALDVGGDRRIVVRENSGAGQTRPIGSRLRVCWEPADGVWIDRGADRHGESS</sequence>
<dbReference type="GO" id="GO:0043190">
    <property type="term" value="C:ATP-binding cassette (ABC) transporter complex"/>
    <property type="evidence" value="ECO:0007669"/>
    <property type="project" value="InterPro"/>
</dbReference>
<keyword evidence="1" id="KW-0813">Transport</keyword>